<keyword evidence="11 17" id="KW-1133">Transmembrane helix</keyword>
<keyword evidence="15" id="KW-0413">Isomerase</keyword>
<evidence type="ECO:0000256" key="6">
    <source>
        <dbReference type="ARBA" id="ARBA00012026"/>
    </source>
</evidence>
<evidence type="ECO:0000256" key="5">
    <source>
        <dbReference type="ARBA" id="ARBA00008819"/>
    </source>
</evidence>
<feature type="transmembrane region" description="Helical" evidence="17">
    <location>
        <begin position="614"/>
        <end position="634"/>
    </location>
</feature>
<feature type="domain" description="Metalloenzyme" evidence="18">
    <location>
        <begin position="51"/>
        <end position="599"/>
    </location>
</feature>
<keyword evidence="9 17" id="KW-0812">Transmembrane</keyword>
<evidence type="ECO:0000259" key="18">
    <source>
        <dbReference type="Pfam" id="PF01676"/>
    </source>
</evidence>
<keyword evidence="13" id="KW-0324">Glycolysis</keyword>
<comment type="caution">
    <text evidence="20">The sequence shown here is derived from an EMBL/GenBank/DDBJ whole genome shotgun (WGS) entry which is preliminary data.</text>
</comment>
<dbReference type="PANTHER" id="PTHR31637:SF0">
    <property type="entry name" value="2,3-BISPHOSPHOGLYCERATE-INDEPENDENT PHOSPHOGLYCERATE MUTASE"/>
    <property type="match status" value="1"/>
</dbReference>
<dbReference type="GO" id="GO:0004619">
    <property type="term" value="F:phosphoglycerate mutase activity"/>
    <property type="evidence" value="ECO:0007669"/>
    <property type="project" value="UniProtKB-EC"/>
</dbReference>
<keyword evidence="10" id="KW-0479">Metal-binding</keyword>
<evidence type="ECO:0000256" key="4">
    <source>
        <dbReference type="ARBA" id="ARBA00004798"/>
    </source>
</evidence>
<dbReference type="GO" id="GO:0010037">
    <property type="term" value="P:response to carbon dioxide"/>
    <property type="evidence" value="ECO:0007669"/>
    <property type="project" value="UniProtKB-ARBA"/>
</dbReference>
<evidence type="ECO:0000256" key="12">
    <source>
        <dbReference type="ARBA" id="ARBA00023136"/>
    </source>
</evidence>
<dbReference type="Gene3D" id="3.40.1450.10">
    <property type="entry name" value="BPG-independent phosphoglycerate mutase, domain B"/>
    <property type="match status" value="1"/>
</dbReference>
<evidence type="ECO:0000313" key="20">
    <source>
        <dbReference type="EMBL" id="PRW33684.1"/>
    </source>
</evidence>
<dbReference type="Pfam" id="PF01384">
    <property type="entry name" value="PHO4"/>
    <property type="match status" value="1"/>
</dbReference>
<evidence type="ECO:0000256" key="1">
    <source>
        <dbReference type="ARBA" id="ARBA00000370"/>
    </source>
</evidence>
<feature type="transmembrane region" description="Helical" evidence="17">
    <location>
        <begin position="694"/>
        <end position="713"/>
    </location>
</feature>
<comment type="subcellular location">
    <subcellularLocation>
        <location evidence="3">Membrane</location>
        <topology evidence="3">Multi-pass membrane protein</topology>
    </subcellularLocation>
</comment>
<dbReference type="GO" id="GO:0006096">
    <property type="term" value="P:glycolytic process"/>
    <property type="evidence" value="ECO:0007669"/>
    <property type="project" value="UniProtKB-UniPathway"/>
</dbReference>
<reference evidence="20 21" key="1">
    <citation type="journal article" date="2018" name="Plant J.">
        <title>Genome sequences of Chlorella sorokiniana UTEX 1602 and Micractinium conductrix SAG 241.80: implications to maltose excretion by a green alga.</title>
        <authorList>
            <person name="Arriola M.B."/>
            <person name="Velmurugan N."/>
            <person name="Zhang Y."/>
            <person name="Plunkett M.H."/>
            <person name="Hondzo H."/>
            <person name="Barney B.M."/>
        </authorList>
    </citation>
    <scope>NUCLEOTIDE SEQUENCE [LARGE SCALE GENOMIC DNA]</scope>
    <source>
        <strain evidence="21">UTEX 1602</strain>
    </source>
</reference>
<gene>
    <name evidence="20" type="ORF">C2E21_7652</name>
</gene>
<evidence type="ECO:0000313" key="21">
    <source>
        <dbReference type="Proteomes" id="UP000239899"/>
    </source>
</evidence>
<dbReference type="GO" id="GO:0005315">
    <property type="term" value="F:phosphate transmembrane transporter activity"/>
    <property type="evidence" value="ECO:0007669"/>
    <property type="project" value="InterPro"/>
</dbReference>
<organism evidence="20 21">
    <name type="scientific">Chlorella sorokiniana</name>
    <name type="common">Freshwater green alga</name>
    <dbReference type="NCBI Taxonomy" id="3076"/>
    <lineage>
        <taxon>Eukaryota</taxon>
        <taxon>Viridiplantae</taxon>
        <taxon>Chlorophyta</taxon>
        <taxon>core chlorophytes</taxon>
        <taxon>Trebouxiophyceae</taxon>
        <taxon>Chlorellales</taxon>
        <taxon>Chlorellaceae</taxon>
        <taxon>Chlorella clade</taxon>
        <taxon>Chlorella</taxon>
    </lineage>
</organism>
<comment type="similarity">
    <text evidence="5">Belongs to the BPG-independent phosphoglycerate mutase family.</text>
</comment>
<feature type="domain" description="BPG-independent PGAM N-terminal" evidence="19">
    <location>
        <begin position="133"/>
        <end position="378"/>
    </location>
</feature>
<evidence type="ECO:0000256" key="7">
    <source>
        <dbReference type="ARBA" id="ARBA00022448"/>
    </source>
</evidence>
<evidence type="ECO:0000256" key="14">
    <source>
        <dbReference type="ARBA" id="ARBA00023211"/>
    </source>
</evidence>
<sequence>MSDEAHRATLTDQQFGQGRAEHGEEALRAEAAGGDFKLQPHPDIPRVSTDKPLLVIVLDGLGESKYHDQYNAVHCAKTPTLDGLKAQAPRRWRTLRAHGTAVGLPSDADMGNSEVGHNALGAGQVVDQGAKCVDNALATGELFKLDGWKYIEGNAKAGTLHLIGLLSDGGVHSRYDQLMLLMEGCIKQGVKRIRLHVLSDGRDVNDDTAVAWVERLHGDCGKLSAQHSVDVRIASGGGRMAVTMDRYESDWRVVQRGYYAHVLGEAPHYFKDPVEAVRTLKKGNSVSAASSEQRLPAGCWRTLKTGSSTSDQYVDPWVVVDAADKPVGAVQDGDAVVTFNFRADRMVELSQALEYKDFTKFDRKRWPDFRFAGMMQYDGELHLPKHFLVPPPLIERASEQYVVGTGLHVFACSESQKIGHVTFFWNGNRSGYLDPQLEKFEEIPSDQGISFDKAPAMKAREIARTTKQALLSGQYEFVRCNFANPDMVGHTGNLQAAIEAVAVTDECVKGLLDAVQQCGGRFLLTADHGNAEDMVQRDKSGEPVFRDGKPVELTSHTLNPVPCAIGGPSMPDSVHFRDDLPQAGLANVTATFINLLGFQAPDFYKPTLIASNEFTWVFVCSIFLALFVAYGIGANDVANAFGSSVGAKALTMKQAIVVAAICEFGGAVLLGAGVTSTIRSNIANLNDYKNKPDLYMYGMLCALLATGIWLIVASYFELPVSTTHSIVGSVIGMSMVAAGASSVVWSKSKDSFPYLEGVSVIVISWFTSPLLAGICGAILFLFTRHAVLRRKNSYVLSLWMLPLFTFLTVWIGCFYIIQKGPKLSEKVDNAKNAWISTCFAAGGALIAGLVGVPLIKRQVTRDWDELCKAEVIPELRGAATETGKGMKDSDSDSGSANAPGTTPEPSAEGVVGAGHPERTPAALRDLRKSKIWGAVTKSSNFNIHEVISEDEKVHDLHANGEQFDKKTELSFKYLQVFTAMCNSFAHGSNDVANAIGPFAGIYAVWQCTCVNSKSDVPVWILVIGGVGIVLGLATYGYKIMRVLGVKMTKLTNSRGYCVELAAAAVIIVGSRYGLPLSTTHCMVGAVTGIGIVEAVSGHRPEGANANGRAFNWVLLIKFFCGWVATLVVAGLTSAAFTAQGVYAPFKTDTDQRVQDSLSLNTTANAIANNLTSFAATSNNVALSQAATIIAQACNSTMVPTPPTTFDAISACVNTAMVTLNNTLIAGSA</sequence>
<feature type="transmembrane region" description="Helical" evidence="17">
    <location>
        <begin position="794"/>
        <end position="817"/>
    </location>
</feature>
<evidence type="ECO:0000256" key="3">
    <source>
        <dbReference type="ARBA" id="ARBA00004141"/>
    </source>
</evidence>
<feature type="transmembrane region" description="Helical" evidence="17">
    <location>
        <begin position="725"/>
        <end position="745"/>
    </location>
</feature>
<dbReference type="UniPathway" id="UPA00109">
    <property type="reaction ID" value="UER00186"/>
</dbReference>
<dbReference type="EC" id="5.4.2.12" evidence="6"/>
<comment type="pathway">
    <text evidence="4">Carbohydrate degradation; glycolysis; pyruvate from D-glyceraldehyde 3-phosphate: step 3/5.</text>
</comment>
<dbReference type="InterPro" id="IPR001204">
    <property type="entry name" value="Phos_transporter"/>
</dbReference>
<dbReference type="Pfam" id="PF01676">
    <property type="entry name" value="Metalloenzyme"/>
    <property type="match status" value="1"/>
</dbReference>
<keyword evidence="7" id="KW-0813">Transport</keyword>
<feature type="region of interest" description="Disordered" evidence="16">
    <location>
        <begin position="1"/>
        <end position="23"/>
    </location>
</feature>
<keyword evidence="12 17" id="KW-0472">Membrane</keyword>
<evidence type="ECO:0000256" key="13">
    <source>
        <dbReference type="ARBA" id="ARBA00023152"/>
    </source>
</evidence>
<feature type="transmembrane region" description="Helical" evidence="17">
    <location>
        <begin position="655"/>
        <end position="674"/>
    </location>
</feature>
<keyword evidence="14" id="KW-0464">Manganese</keyword>
<dbReference type="Gene3D" id="3.40.720.10">
    <property type="entry name" value="Alkaline Phosphatase, subunit A"/>
    <property type="match status" value="1"/>
</dbReference>
<dbReference type="AlphaFoldDB" id="A0A2P6THB9"/>
<dbReference type="InterPro" id="IPR011258">
    <property type="entry name" value="BPG-indep_PGM_N"/>
</dbReference>
<feature type="region of interest" description="Disordered" evidence="16">
    <location>
        <begin position="879"/>
        <end position="917"/>
    </location>
</feature>
<keyword evidence="8" id="KW-0592">Phosphate transport</keyword>
<dbReference type="Proteomes" id="UP000239899">
    <property type="component" value="Unassembled WGS sequence"/>
</dbReference>
<evidence type="ECO:0000256" key="16">
    <source>
        <dbReference type="SAM" id="MobiDB-lite"/>
    </source>
</evidence>
<protein>
    <recommendedName>
        <fullName evidence="6">phosphoglycerate mutase (2,3-diphosphoglycerate-independent)</fullName>
        <ecNumber evidence="6">5.4.2.12</ecNumber>
    </recommendedName>
</protein>
<dbReference type="Pfam" id="PF06415">
    <property type="entry name" value="iPGM_N"/>
    <property type="match status" value="1"/>
</dbReference>
<evidence type="ECO:0000256" key="2">
    <source>
        <dbReference type="ARBA" id="ARBA00001936"/>
    </source>
</evidence>
<evidence type="ECO:0000259" key="19">
    <source>
        <dbReference type="Pfam" id="PF06415"/>
    </source>
</evidence>
<name>A0A2P6THB9_CHLSO</name>
<comment type="cofactor">
    <cofactor evidence="2">
        <name>Mn(2+)</name>
        <dbReference type="ChEBI" id="CHEBI:29035"/>
    </cofactor>
</comment>
<proteinExistence type="inferred from homology"/>
<evidence type="ECO:0000256" key="15">
    <source>
        <dbReference type="ARBA" id="ARBA00023235"/>
    </source>
</evidence>
<dbReference type="EMBL" id="LHPG02000016">
    <property type="protein sequence ID" value="PRW33684.1"/>
    <property type="molecule type" value="Genomic_DNA"/>
</dbReference>
<dbReference type="InterPro" id="IPR005995">
    <property type="entry name" value="Pgm_bpd_ind"/>
</dbReference>
<evidence type="ECO:0000256" key="10">
    <source>
        <dbReference type="ARBA" id="ARBA00022723"/>
    </source>
</evidence>
<feature type="transmembrane region" description="Helical" evidence="17">
    <location>
        <begin position="757"/>
        <end position="782"/>
    </location>
</feature>
<dbReference type="STRING" id="3076.A0A2P6THB9"/>
<comment type="catalytic activity">
    <reaction evidence="1">
        <text>(2R)-2-phosphoglycerate = (2R)-3-phosphoglycerate</text>
        <dbReference type="Rhea" id="RHEA:15901"/>
        <dbReference type="ChEBI" id="CHEBI:58272"/>
        <dbReference type="ChEBI" id="CHEBI:58289"/>
        <dbReference type="EC" id="5.4.2.12"/>
    </reaction>
</comment>
<dbReference type="InterPro" id="IPR036646">
    <property type="entry name" value="PGAM_B_sf"/>
</dbReference>
<evidence type="ECO:0000256" key="17">
    <source>
        <dbReference type="SAM" id="Phobius"/>
    </source>
</evidence>
<dbReference type="FunFam" id="3.40.1450.10:FF:000002">
    <property type="entry name" value="2,3-bisphosphoglycerate-independent phosphoglycerate mutase"/>
    <property type="match status" value="1"/>
</dbReference>
<feature type="transmembrane region" description="Helical" evidence="17">
    <location>
        <begin position="1109"/>
        <end position="1136"/>
    </location>
</feature>
<feature type="transmembrane region" description="Helical" evidence="17">
    <location>
        <begin position="1016"/>
        <end position="1035"/>
    </location>
</feature>
<dbReference type="GO" id="GO:0006007">
    <property type="term" value="P:glucose catabolic process"/>
    <property type="evidence" value="ECO:0007669"/>
    <property type="project" value="InterPro"/>
</dbReference>
<accession>A0A2P6THB9</accession>
<dbReference type="GO" id="GO:0030145">
    <property type="term" value="F:manganese ion binding"/>
    <property type="evidence" value="ECO:0007669"/>
    <property type="project" value="InterPro"/>
</dbReference>
<evidence type="ECO:0000256" key="11">
    <source>
        <dbReference type="ARBA" id="ARBA00022989"/>
    </source>
</evidence>
<dbReference type="GO" id="GO:0005737">
    <property type="term" value="C:cytoplasm"/>
    <property type="evidence" value="ECO:0007669"/>
    <property type="project" value="InterPro"/>
</dbReference>
<dbReference type="GO" id="GO:0016020">
    <property type="term" value="C:membrane"/>
    <property type="evidence" value="ECO:0007669"/>
    <property type="project" value="UniProtKB-SubCell"/>
</dbReference>
<dbReference type="SUPFAM" id="SSF53649">
    <property type="entry name" value="Alkaline phosphatase-like"/>
    <property type="match status" value="1"/>
</dbReference>
<dbReference type="CDD" id="cd16010">
    <property type="entry name" value="iPGM"/>
    <property type="match status" value="1"/>
</dbReference>
<dbReference type="GO" id="GO:0006817">
    <property type="term" value="P:phosphate ion transport"/>
    <property type="evidence" value="ECO:0007669"/>
    <property type="project" value="UniProtKB-KW"/>
</dbReference>
<dbReference type="PANTHER" id="PTHR31637">
    <property type="entry name" value="2,3-BISPHOSPHOGLYCERATE-INDEPENDENT PHOSPHOGLYCERATE MUTASE"/>
    <property type="match status" value="1"/>
</dbReference>
<dbReference type="SUPFAM" id="SSF64158">
    <property type="entry name" value="2,3-Bisphosphoglycerate-independent phosphoglycerate mutase, substrate-binding domain"/>
    <property type="match status" value="1"/>
</dbReference>
<dbReference type="OrthoDB" id="952271at2759"/>
<evidence type="ECO:0000256" key="8">
    <source>
        <dbReference type="ARBA" id="ARBA00022592"/>
    </source>
</evidence>
<dbReference type="InterPro" id="IPR017850">
    <property type="entry name" value="Alkaline_phosphatase_core_sf"/>
</dbReference>
<feature type="transmembrane region" description="Helical" evidence="17">
    <location>
        <begin position="1056"/>
        <end position="1074"/>
    </location>
</feature>
<keyword evidence="21" id="KW-1185">Reference proteome</keyword>
<dbReference type="InterPro" id="IPR006124">
    <property type="entry name" value="Metalloenzyme"/>
</dbReference>
<evidence type="ECO:0000256" key="9">
    <source>
        <dbReference type="ARBA" id="ARBA00022692"/>
    </source>
</evidence>